<evidence type="ECO:0000313" key="1">
    <source>
        <dbReference type="EMBL" id="MFD1187894.1"/>
    </source>
</evidence>
<reference evidence="2" key="1">
    <citation type="journal article" date="2019" name="Int. J. Syst. Evol. Microbiol.">
        <title>The Global Catalogue of Microorganisms (GCM) 10K type strain sequencing project: providing services to taxonomists for standard genome sequencing and annotation.</title>
        <authorList>
            <consortium name="The Broad Institute Genomics Platform"/>
            <consortium name="The Broad Institute Genome Sequencing Center for Infectious Disease"/>
            <person name="Wu L."/>
            <person name="Ma J."/>
        </authorList>
    </citation>
    <scope>NUCLEOTIDE SEQUENCE [LARGE SCALE GENOMIC DNA]</scope>
    <source>
        <strain evidence="2">JCM 31319</strain>
    </source>
</reference>
<gene>
    <name evidence="1" type="ORF">ACFQ2O_16910</name>
</gene>
<protein>
    <recommendedName>
        <fullName evidence="3">BON domain-containing protein</fullName>
    </recommendedName>
</protein>
<dbReference type="EMBL" id="JBHTLD010000187">
    <property type="protein sequence ID" value="MFD1187894.1"/>
    <property type="molecule type" value="Genomic_DNA"/>
</dbReference>
<comment type="caution">
    <text evidence="1">The sequence shown here is derived from an EMBL/GenBank/DDBJ whole genome shotgun (WGS) entry which is preliminary data.</text>
</comment>
<organism evidence="1 2">
    <name type="scientific">Pontibacter rugosus</name>
    <dbReference type="NCBI Taxonomy" id="1745966"/>
    <lineage>
        <taxon>Bacteria</taxon>
        <taxon>Pseudomonadati</taxon>
        <taxon>Bacteroidota</taxon>
        <taxon>Cytophagia</taxon>
        <taxon>Cytophagales</taxon>
        <taxon>Hymenobacteraceae</taxon>
        <taxon>Pontibacter</taxon>
    </lineage>
</organism>
<keyword evidence="2" id="KW-1185">Reference proteome</keyword>
<dbReference type="Proteomes" id="UP001597094">
    <property type="component" value="Unassembled WGS sequence"/>
</dbReference>
<evidence type="ECO:0000313" key="2">
    <source>
        <dbReference type="Proteomes" id="UP001597094"/>
    </source>
</evidence>
<proteinExistence type="predicted"/>
<accession>A0ABW3SSM1</accession>
<name>A0ABW3SSM1_9BACT</name>
<sequence>MGKRQIRIFRKKLLDHAFELLQQPNVQLVLRSRVVLTGAVKELTPENIQLLDLRANLHTFPLEQVEEVIYDVESDY</sequence>
<evidence type="ECO:0008006" key="3">
    <source>
        <dbReference type="Google" id="ProtNLM"/>
    </source>
</evidence>
<dbReference type="RefSeq" id="WP_377530433.1">
    <property type="nucleotide sequence ID" value="NZ_JBHTLD010000187.1"/>
</dbReference>